<dbReference type="EMBL" id="CAJPWZ010001761">
    <property type="protein sequence ID" value="CAG2222591.1"/>
    <property type="molecule type" value="Genomic_DNA"/>
</dbReference>
<reference evidence="1" key="1">
    <citation type="submission" date="2021-03" db="EMBL/GenBank/DDBJ databases">
        <authorList>
            <person name="Bekaert M."/>
        </authorList>
    </citation>
    <scope>NUCLEOTIDE SEQUENCE</scope>
</reference>
<gene>
    <name evidence="1" type="ORF">MEDL_35914</name>
</gene>
<dbReference type="OrthoDB" id="6125710at2759"/>
<dbReference type="AlphaFoldDB" id="A0A8S3SWQ7"/>
<dbReference type="Proteomes" id="UP000683360">
    <property type="component" value="Unassembled WGS sequence"/>
</dbReference>
<organism evidence="1 2">
    <name type="scientific">Mytilus edulis</name>
    <name type="common">Blue mussel</name>
    <dbReference type="NCBI Taxonomy" id="6550"/>
    <lineage>
        <taxon>Eukaryota</taxon>
        <taxon>Metazoa</taxon>
        <taxon>Spiralia</taxon>
        <taxon>Lophotrochozoa</taxon>
        <taxon>Mollusca</taxon>
        <taxon>Bivalvia</taxon>
        <taxon>Autobranchia</taxon>
        <taxon>Pteriomorphia</taxon>
        <taxon>Mytilida</taxon>
        <taxon>Mytiloidea</taxon>
        <taxon>Mytilidae</taxon>
        <taxon>Mytilinae</taxon>
        <taxon>Mytilus</taxon>
    </lineage>
</organism>
<evidence type="ECO:0000313" key="1">
    <source>
        <dbReference type="EMBL" id="CAG2222591.1"/>
    </source>
</evidence>
<name>A0A8S3SWQ7_MYTED</name>
<evidence type="ECO:0000313" key="2">
    <source>
        <dbReference type="Proteomes" id="UP000683360"/>
    </source>
</evidence>
<comment type="caution">
    <text evidence="1">The sequence shown here is derived from an EMBL/GenBank/DDBJ whole genome shotgun (WGS) entry which is preliminary data.</text>
</comment>
<accession>A0A8S3SWQ7</accession>
<keyword evidence="2" id="KW-1185">Reference proteome</keyword>
<protein>
    <submittedName>
        <fullName evidence="1">Uncharacterized protein</fullName>
    </submittedName>
</protein>
<sequence>MKTPVTTESQVETTSNPAATKSIRRTGKRDIETMLKSNVDLHDKEEYATLLLWDFAGDEEFFLHTSNLFIARSNLSCYSGFEFDTNQIIDKCYYKNIAEFVTAEIKQTSKRFKMATVIFDQNLECYLQKPDFVKGSCEWNDMQTDYFCDICTQRHDNEWSEHQPVKWIREDLAEKLKSDSSSSVPPPSKTELQDVPDYKIRLQKNYLEIIKALNHDQ</sequence>
<proteinExistence type="predicted"/>